<evidence type="ECO:0000313" key="1">
    <source>
        <dbReference type="EMBL" id="GAH66731.1"/>
    </source>
</evidence>
<protein>
    <submittedName>
        <fullName evidence="1">Uncharacterized protein</fullName>
    </submittedName>
</protein>
<proteinExistence type="predicted"/>
<name>X1H959_9ZZZZ</name>
<comment type="caution">
    <text evidence="1">The sequence shown here is derived from an EMBL/GenBank/DDBJ whole genome shotgun (WGS) entry which is preliminary data.</text>
</comment>
<reference evidence="1" key="1">
    <citation type="journal article" date="2014" name="Front. Microbiol.">
        <title>High frequency of phylogenetically diverse reductive dehalogenase-homologous genes in deep subseafloor sedimentary metagenomes.</title>
        <authorList>
            <person name="Kawai M."/>
            <person name="Futagami T."/>
            <person name="Toyoda A."/>
            <person name="Takaki Y."/>
            <person name="Nishi S."/>
            <person name="Hori S."/>
            <person name="Arai W."/>
            <person name="Tsubouchi T."/>
            <person name="Morono Y."/>
            <person name="Uchiyama I."/>
            <person name="Ito T."/>
            <person name="Fujiyama A."/>
            <person name="Inagaki F."/>
            <person name="Takami H."/>
        </authorList>
    </citation>
    <scope>NUCLEOTIDE SEQUENCE</scope>
    <source>
        <strain evidence="1">Expedition CK06-06</strain>
    </source>
</reference>
<organism evidence="1">
    <name type="scientific">marine sediment metagenome</name>
    <dbReference type="NCBI Taxonomy" id="412755"/>
    <lineage>
        <taxon>unclassified sequences</taxon>
        <taxon>metagenomes</taxon>
        <taxon>ecological metagenomes</taxon>
    </lineage>
</organism>
<accession>X1H959</accession>
<sequence length="104" mass="11833">MTSFRANYVQATKDPGFIDRDTALLAKSIALAEIAWSNEFFPFRDVSDMWTFEYMWRGRFFTGMMDNFILAANLAGADLPELSSREVIRMVGRSPGRPIEEVIG</sequence>
<dbReference type="EMBL" id="BARU01029422">
    <property type="protein sequence ID" value="GAH66731.1"/>
    <property type="molecule type" value="Genomic_DNA"/>
</dbReference>
<dbReference type="AlphaFoldDB" id="X1H959"/>
<gene>
    <name evidence="1" type="ORF">S03H2_46805</name>
</gene>